<dbReference type="PANTHER" id="PTHR19963">
    <property type="entry name" value="CCHC-TYPE DOMAIN-CONTAINING PROTEIN"/>
    <property type="match status" value="1"/>
</dbReference>
<evidence type="ECO:0000259" key="3">
    <source>
        <dbReference type="PROSITE" id="PS50158"/>
    </source>
</evidence>
<proteinExistence type="predicted"/>
<feature type="region of interest" description="Disordered" evidence="2">
    <location>
        <begin position="377"/>
        <end position="402"/>
    </location>
</feature>
<dbReference type="InterPro" id="IPR001878">
    <property type="entry name" value="Znf_CCHC"/>
</dbReference>
<dbReference type="EMBL" id="JAIZAY010000007">
    <property type="protein sequence ID" value="KAJ8039059.1"/>
    <property type="molecule type" value="Genomic_DNA"/>
</dbReference>
<evidence type="ECO:0000313" key="4">
    <source>
        <dbReference type="EMBL" id="KAJ8039059.1"/>
    </source>
</evidence>
<evidence type="ECO:0000256" key="1">
    <source>
        <dbReference type="PROSITE-ProRule" id="PRU00047"/>
    </source>
</evidence>
<feature type="region of interest" description="Disordered" evidence="2">
    <location>
        <begin position="1"/>
        <end position="120"/>
    </location>
</feature>
<name>A0A9Q1HAK4_HOLLE</name>
<feature type="compositionally biased region" description="Basic and acidic residues" evidence="2">
    <location>
        <begin position="377"/>
        <end position="388"/>
    </location>
</feature>
<reference evidence="4" key="1">
    <citation type="submission" date="2021-10" db="EMBL/GenBank/DDBJ databases">
        <title>Tropical sea cucumber genome reveals ecological adaptation and Cuvierian tubules defense mechanism.</title>
        <authorList>
            <person name="Chen T."/>
        </authorList>
    </citation>
    <scope>NUCLEOTIDE SEQUENCE</scope>
    <source>
        <strain evidence="4">Nanhai2018</strain>
        <tissue evidence="4">Muscle</tissue>
    </source>
</reference>
<keyword evidence="5" id="KW-1185">Reference proteome</keyword>
<dbReference type="Pfam" id="PF00098">
    <property type="entry name" value="zf-CCHC"/>
    <property type="match status" value="1"/>
</dbReference>
<protein>
    <recommendedName>
        <fullName evidence="3">CCHC-type domain-containing protein</fullName>
    </recommendedName>
</protein>
<dbReference type="SUPFAM" id="SSF57756">
    <property type="entry name" value="Retrovirus zinc finger-like domains"/>
    <property type="match status" value="1"/>
</dbReference>
<dbReference type="AlphaFoldDB" id="A0A9Q1HAK4"/>
<dbReference type="GO" id="GO:0003676">
    <property type="term" value="F:nucleic acid binding"/>
    <property type="evidence" value="ECO:0007669"/>
    <property type="project" value="InterPro"/>
</dbReference>
<comment type="caution">
    <text evidence="4">The sequence shown here is derived from an EMBL/GenBank/DDBJ whole genome shotgun (WGS) entry which is preliminary data.</text>
</comment>
<feature type="compositionally biased region" description="Polar residues" evidence="2">
    <location>
        <begin position="389"/>
        <end position="402"/>
    </location>
</feature>
<organism evidence="4 5">
    <name type="scientific">Holothuria leucospilota</name>
    <name type="common">Black long sea cucumber</name>
    <name type="synonym">Mertensiothuria leucospilota</name>
    <dbReference type="NCBI Taxonomy" id="206669"/>
    <lineage>
        <taxon>Eukaryota</taxon>
        <taxon>Metazoa</taxon>
        <taxon>Echinodermata</taxon>
        <taxon>Eleutherozoa</taxon>
        <taxon>Echinozoa</taxon>
        <taxon>Holothuroidea</taxon>
        <taxon>Aspidochirotacea</taxon>
        <taxon>Aspidochirotida</taxon>
        <taxon>Holothuriidae</taxon>
        <taxon>Holothuria</taxon>
    </lineage>
</organism>
<accession>A0A9Q1HAK4</accession>
<keyword evidence="1" id="KW-0863">Zinc-finger</keyword>
<dbReference type="SMART" id="SM00343">
    <property type="entry name" value="ZnF_C2HC"/>
    <property type="match status" value="1"/>
</dbReference>
<dbReference type="GO" id="GO:0008270">
    <property type="term" value="F:zinc ion binding"/>
    <property type="evidence" value="ECO:0007669"/>
    <property type="project" value="UniProtKB-KW"/>
</dbReference>
<keyword evidence="1" id="KW-0862">Zinc</keyword>
<dbReference type="PANTHER" id="PTHR19963:SF30">
    <property type="entry name" value="ENDONUCLEASE_EXONUCLEASE_PHOSPHATASE DOMAIN-CONTAINING PROTEIN"/>
    <property type="match status" value="1"/>
</dbReference>
<evidence type="ECO:0000256" key="2">
    <source>
        <dbReference type="SAM" id="MobiDB-lite"/>
    </source>
</evidence>
<evidence type="ECO:0000313" key="5">
    <source>
        <dbReference type="Proteomes" id="UP001152320"/>
    </source>
</evidence>
<dbReference type="Proteomes" id="UP001152320">
    <property type="component" value="Chromosome 7"/>
</dbReference>
<feature type="domain" description="CCHC-type" evidence="3">
    <location>
        <begin position="362"/>
        <end position="377"/>
    </location>
</feature>
<dbReference type="InterPro" id="IPR036875">
    <property type="entry name" value="Znf_CCHC_sf"/>
</dbReference>
<feature type="compositionally biased region" description="Basic and acidic residues" evidence="2">
    <location>
        <begin position="108"/>
        <end position="118"/>
    </location>
</feature>
<sequence>MADEVQANHDPSGEGENNTTLEEEPLQLNSPSDCETDMSEDEVQLGAKCPAPSKTKRNQNHGKGERARMESTLPQQPDSNWRAKHHQPGGQLPGRSGMFEPRVQKPGGDGKEYQEVPHRRPQKSVIPAIYDGTTPWDNYSTQFELIAELNGWDNYTKAMYLAANLRGEAQGILVDIGAESRRDYYALVTALRARFSPTNQHEVFRIQLKNRQRQKGETLPELGQIIKRLTRQAYPTASFDVLTALATDHFMDALDDPNLRLGVYQARPTNLDEAIRAALEIEAFHMAERQRSTLGRKMARVVQGNLTDQTTKPEVVEEKTLREMILYLIQQIKDLQSKVEKPLTYPRSGKRLRPIDMTTVQCYQCKEYGHYKRNCPQKKETTLDDSGSRKPTQIPNEAMSSL</sequence>
<gene>
    <name evidence="4" type="ORF">HOLleu_16650</name>
</gene>
<dbReference type="OrthoDB" id="1666382at2759"/>
<dbReference type="Gene3D" id="4.10.60.10">
    <property type="entry name" value="Zinc finger, CCHC-type"/>
    <property type="match status" value="1"/>
</dbReference>
<dbReference type="PROSITE" id="PS50158">
    <property type="entry name" value="ZF_CCHC"/>
    <property type="match status" value="1"/>
</dbReference>
<feature type="compositionally biased region" description="Acidic residues" evidence="2">
    <location>
        <begin position="34"/>
        <end position="43"/>
    </location>
</feature>
<keyword evidence="1" id="KW-0479">Metal-binding</keyword>